<dbReference type="EMBL" id="LAZR01037182">
    <property type="protein sequence ID" value="KKL22866.1"/>
    <property type="molecule type" value="Genomic_DNA"/>
</dbReference>
<name>A0A0F9DYW3_9ZZZZ</name>
<accession>A0A0F9DYW3</accession>
<gene>
    <name evidence="1" type="ORF">LCGC14_2431110</name>
</gene>
<reference evidence="1" key="1">
    <citation type="journal article" date="2015" name="Nature">
        <title>Complex archaea that bridge the gap between prokaryotes and eukaryotes.</title>
        <authorList>
            <person name="Spang A."/>
            <person name="Saw J.H."/>
            <person name="Jorgensen S.L."/>
            <person name="Zaremba-Niedzwiedzka K."/>
            <person name="Martijn J."/>
            <person name="Lind A.E."/>
            <person name="van Eijk R."/>
            <person name="Schleper C."/>
            <person name="Guy L."/>
            <person name="Ettema T.J."/>
        </authorList>
    </citation>
    <scope>NUCLEOTIDE SEQUENCE</scope>
</reference>
<evidence type="ECO:0000313" key="1">
    <source>
        <dbReference type="EMBL" id="KKL22866.1"/>
    </source>
</evidence>
<dbReference type="AlphaFoldDB" id="A0A0F9DYW3"/>
<proteinExistence type="predicted"/>
<sequence>MREQFKNVGVVLALIIAGFSLPTSIMSLTSKAATPITEVDNYYYYNNTVIERFNDTIIVIVNNTVIVNETVVYEEPIQDRSKPVEEHYFRINSTNPHYIINYTIGKNEVYQFLQKAYPLRAITYPRITVVQSIWIDVFIDSGYKDGDFYAPGGGGNGMWTPPYLDNWYIVIYYDSGMPYLANNWDWGLNDSLTTII</sequence>
<protein>
    <submittedName>
        <fullName evidence="1">Uncharacterized protein</fullName>
    </submittedName>
</protein>
<organism evidence="1">
    <name type="scientific">marine sediment metagenome</name>
    <dbReference type="NCBI Taxonomy" id="412755"/>
    <lineage>
        <taxon>unclassified sequences</taxon>
        <taxon>metagenomes</taxon>
        <taxon>ecological metagenomes</taxon>
    </lineage>
</organism>
<comment type="caution">
    <text evidence="1">The sequence shown here is derived from an EMBL/GenBank/DDBJ whole genome shotgun (WGS) entry which is preliminary data.</text>
</comment>